<dbReference type="PRINTS" id="PR00038">
    <property type="entry name" value="HTHLUXR"/>
</dbReference>
<evidence type="ECO:0000313" key="4">
    <source>
        <dbReference type="Proteomes" id="UP000660265"/>
    </source>
</evidence>
<dbReference type="Proteomes" id="UP000660265">
    <property type="component" value="Unassembled WGS sequence"/>
</dbReference>
<accession>A0ABQ2EJQ5</accession>
<evidence type="ECO:0000256" key="1">
    <source>
        <dbReference type="SAM" id="MobiDB-lite"/>
    </source>
</evidence>
<sequence length="880" mass="93335">MRAQSNEGTEGKIRIVETTRPGRVPASPVAQPTTTRPTNQPTGQPTPQATTHQRARYALTSRVGRDAELADLKARATAPNGQILTLTGPVGVGKSRLADALFDEISGDFADGGRYVELDTLQLAADDPDGGLARAVAEALGLTPGPALAGTASDDVYANADADAGADTGAAGNGGDGGGDGGDADGVNSPLDLLREYLRGRDFLLVLDCGNRPPRGICALWEAVAAAARRLCLLTVGTQVLGMYGEHRVPLVPLAVPTAHDTADLGRLGQVDSVRLLVDRTKAVRPGFRLTQENRETVARLCQMLDGLPLSIELAAARLKVSSPRALLDELSRSPGTLTDPGAGAGPGAEAADGGPAAGVDTLGLPPASVELLVRLGVFTESFGVAEAAGVFELPLEVTRQALEEMVDHSALLTEEQRDGSIRFWMLRGSRAQALEHLRRRGALGPVRADHAVFFMRQLHSIRRQLEGPGQTVALEQFDHWHQEVLAALEFLSEAGNGEAVATLAAASQPYWLLRGEVESATYWLSGAVDLGIERCRVRLAALEALGEALLLTDDPAAAKPWLDECLAVYTELADIPGITTVRQHLARLAQIERNLPAAENLLTLALADLDPRGGGQWSRGAVLARLAEVRRDRGDTASAARHATEAVRLFERAEDARSAARAKLTLAGLTGAQGDYNRAEQLACRALLLLHDRGDLPEVARGLTVLAEILTHKYGRTAAVWERAARLLGAADALRRRVGDTLVGQPGAVSGALLGQVSERMGPSAFDTAWQQGGRCTPDEAVALALALIEPPEHQPHPTDLVGSLTRREHEVAMLVTEGLTNREVARRLGIAEWTAVNHMRKVMQKLGCTSRVQVAGRMLRPLDQGAGATGPTGDLTRR</sequence>
<dbReference type="InterPro" id="IPR000792">
    <property type="entry name" value="Tscrpt_reg_LuxR_C"/>
</dbReference>
<dbReference type="InterPro" id="IPR036388">
    <property type="entry name" value="WH-like_DNA-bd_sf"/>
</dbReference>
<dbReference type="InterPro" id="IPR041664">
    <property type="entry name" value="AAA_16"/>
</dbReference>
<dbReference type="InterPro" id="IPR011990">
    <property type="entry name" value="TPR-like_helical_dom_sf"/>
</dbReference>
<organism evidence="3 4">
    <name type="scientific">Streptomyces camponoticapitis</name>
    <dbReference type="NCBI Taxonomy" id="1616125"/>
    <lineage>
        <taxon>Bacteria</taxon>
        <taxon>Bacillati</taxon>
        <taxon>Actinomycetota</taxon>
        <taxon>Actinomycetes</taxon>
        <taxon>Kitasatosporales</taxon>
        <taxon>Streptomycetaceae</taxon>
        <taxon>Streptomyces</taxon>
    </lineage>
</organism>
<dbReference type="InterPro" id="IPR016032">
    <property type="entry name" value="Sig_transdc_resp-reg_C-effctor"/>
</dbReference>
<dbReference type="SUPFAM" id="SSF48452">
    <property type="entry name" value="TPR-like"/>
    <property type="match status" value="1"/>
</dbReference>
<dbReference type="CDD" id="cd06170">
    <property type="entry name" value="LuxR_C_like"/>
    <property type="match status" value="1"/>
</dbReference>
<evidence type="ECO:0000313" key="3">
    <source>
        <dbReference type="EMBL" id="GGK12068.1"/>
    </source>
</evidence>
<dbReference type="Gene3D" id="1.25.40.10">
    <property type="entry name" value="Tetratricopeptide repeat domain"/>
    <property type="match status" value="1"/>
</dbReference>
<dbReference type="RefSeq" id="WP_189109811.1">
    <property type="nucleotide sequence ID" value="NZ_BMMV01000018.1"/>
</dbReference>
<reference evidence="4" key="1">
    <citation type="journal article" date="2019" name="Int. J. Syst. Evol. Microbiol.">
        <title>The Global Catalogue of Microorganisms (GCM) 10K type strain sequencing project: providing services to taxonomists for standard genome sequencing and annotation.</title>
        <authorList>
            <consortium name="The Broad Institute Genomics Platform"/>
            <consortium name="The Broad Institute Genome Sequencing Center for Infectious Disease"/>
            <person name="Wu L."/>
            <person name="Ma J."/>
        </authorList>
    </citation>
    <scope>NUCLEOTIDE SEQUENCE [LARGE SCALE GENOMIC DNA]</scope>
    <source>
        <strain evidence="4">CGMCC 4.7275</strain>
    </source>
</reference>
<evidence type="ECO:0000259" key="2">
    <source>
        <dbReference type="PROSITE" id="PS50043"/>
    </source>
</evidence>
<feature type="domain" description="HTH luxR-type" evidence="2">
    <location>
        <begin position="799"/>
        <end position="864"/>
    </location>
</feature>
<dbReference type="Pfam" id="PF00196">
    <property type="entry name" value="GerE"/>
    <property type="match status" value="1"/>
</dbReference>
<protein>
    <submittedName>
        <fullName evidence="3">LuxR family transcriptional regulator</fullName>
    </submittedName>
</protein>
<dbReference type="PROSITE" id="PS50043">
    <property type="entry name" value="HTH_LUXR_2"/>
    <property type="match status" value="1"/>
</dbReference>
<dbReference type="Pfam" id="PF13191">
    <property type="entry name" value="AAA_16"/>
    <property type="match status" value="1"/>
</dbReference>
<feature type="region of interest" description="Disordered" evidence="1">
    <location>
        <begin position="1"/>
        <end position="53"/>
    </location>
</feature>
<comment type="caution">
    <text evidence="3">The sequence shown here is derived from an EMBL/GenBank/DDBJ whole genome shotgun (WGS) entry which is preliminary data.</text>
</comment>
<dbReference type="Gene3D" id="3.40.50.300">
    <property type="entry name" value="P-loop containing nucleotide triphosphate hydrolases"/>
    <property type="match status" value="1"/>
</dbReference>
<dbReference type="SUPFAM" id="SSF46894">
    <property type="entry name" value="C-terminal effector domain of the bipartite response regulators"/>
    <property type="match status" value="1"/>
</dbReference>
<dbReference type="Gene3D" id="1.10.10.10">
    <property type="entry name" value="Winged helix-like DNA-binding domain superfamily/Winged helix DNA-binding domain"/>
    <property type="match status" value="1"/>
</dbReference>
<name>A0ABQ2EJQ5_9ACTN</name>
<feature type="compositionally biased region" description="Low complexity" evidence="1">
    <location>
        <begin position="31"/>
        <end position="52"/>
    </location>
</feature>
<dbReference type="PANTHER" id="PTHR47691:SF3">
    <property type="entry name" value="HTH-TYPE TRANSCRIPTIONAL REGULATOR RV0890C-RELATED"/>
    <property type="match status" value="1"/>
</dbReference>
<dbReference type="InterPro" id="IPR027417">
    <property type="entry name" value="P-loop_NTPase"/>
</dbReference>
<gene>
    <name evidence="3" type="ORF">GCM10011583_50160</name>
</gene>
<keyword evidence="4" id="KW-1185">Reference proteome</keyword>
<dbReference type="SUPFAM" id="SSF52540">
    <property type="entry name" value="P-loop containing nucleoside triphosphate hydrolases"/>
    <property type="match status" value="1"/>
</dbReference>
<dbReference type="PANTHER" id="PTHR47691">
    <property type="entry name" value="REGULATOR-RELATED"/>
    <property type="match status" value="1"/>
</dbReference>
<feature type="region of interest" description="Disordered" evidence="1">
    <location>
        <begin position="331"/>
        <end position="356"/>
    </location>
</feature>
<proteinExistence type="predicted"/>
<dbReference type="EMBL" id="BMMV01000018">
    <property type="protein sequence ID" value="GGK12068.1"/>
    <property type="molecule type" value="Genomic_DNA"/>
</dbReference>
<dbReference type="SMART" id="SM00421">
    <property type="entry name" value="HTH_LUXR"/>
    <property type="match status" value="1"/>
</dbReference>